<feature type="region of interest" description="Disordered" evidence="1">
    <location>
        <begin position="244"/>
        <end position="308"/>
    </location>
</feature>
<evidence type="ECO:0000256" key="1">
    <source>
        <dbReference type="SAM" id="MobiDB-lite"/>
    </source>
</evidence>
<protein>
    <submittedName>
        <fullName evidence="3">Mobilisation protein</fullName>
    </submittedName>
</protein>
<dbReference type="RefSeq" id="WP_111926725.1">
    <property type="nucleotide sequence ID" value="NZ_UAWG01000013.1"/>
</dbReference>
<feature type="region of interest" description="Disordered" evidence="1">
    <location>
        <begin position="342"/>
        <end position="362"/>
    </location>
</feature>
<dbReference type="AlphaFoldDB" id="A0A2X2Y3I6"/>
<evidence type="ECO:0000313" key="4">
    <source>
        <dbReference type="Proteomes" id="UP000249986"/>
    </source>
</evidence>
<evidence type="ECO:0000259" key="2">
    <source>
        <dbReference type="Pfam" id="PF03432"/>
    </source>
</evidence>
<feature type="domain" description="MobA/VirD2-like nuclease" evidence="2">
    <location>
        <begin position="19"/>
        <end position="145"/>
    </location>
</feature>
<evidence type="ECO:0000313" key="3">
    <source>
        <dbReference type="EMBL" id="SQB60558.1"/>
    </source>
</evidence>
<reference evidence="3 4" key="1">
    <citation type="submission" date="2018-06" db="EMBL/GenBank/DDBJ databases">
        <authorList>
            <consortium name="Pathogen Informatics"/>
            <person name="Doyle S."/>
        </authorList>
    </citation>
    <scope>NUCLEOTIDE SEQUENCE [LARGE SCALE GENOMIC DNA]</scope>
    <source>
        <strain evidence="3 4">NCTC10719</strain>
    </source>
</reference>
<dbReference type="InterPro" id="IPR005094">
    <property type="entry name" value="Endonuclease_MobA/VirD2"/>
</dbReference>
<dbReference type="Pfam" id="PF03432">
    <property type="entry name" value="Relaxase"/>
    <property type="match status" value="1"/>
</dbReference>
<organism evidence="3 4">
    <name type="scientific">Clostridium perfringens</name>
    <dbReference type="NCBI Taxonomy" id="1502"/>
    <lineage>
        <taxon>Bacteria</taxon>
        <taxon>Bacillati</taxon>
        <taxon>Bacillota</taxon>
        <taxon>Clostridia</taxon>
        <taxon>Eubacteriales</taxon>
        <taxon>Clostridiaceae</taxon>
        <taxon>Clostridium</taxon>
    </lineage>
</organism>
<name>A0A2X2Y3I6_CLOPF</name>
<sequence>MAVIKYLPGKKSLKSQLKYLEKEGKTLEELKIGINCTSDNIEKEFNIVKELYNKKEGKQYYHYTQAFNPEDKITPEKAHEIGKEWIEKNIKGYQIYLVTHIDKEHIHNHFIINSVSFDDGKKLQISPKKLEKMKKESNKICEREHLTEINLNKKNEVFRTDEEYRIEKRGQETWKGELREVIELELKKSKSLEEFRDKLKEKYGVETRVTKSTISYKHPEQKKSVRGKRLGENYTKERIINEFNKQTDRSISKGDNRGRKEERGIEEGNRGVEKTKGRSEEHKRRPISEGGISDRIRRDDEKSKANGKKYFERLKKDRELAERRKRELRELEEERIRREKEEYRRFEKSLRRDRDNEREFEM</sequence>
<dbReference type="Proteomes" id="UP000249986">
    <property type="component" value="Unassembled WGS sequence"/>
</dbReference>
<gene>
    <name evidence="3" type="ORF">NCTC10719_02196</name>
</gene>
<proteinExistence type="predicted"/>
<accession>A0A2X2Y3I6</accession>
<dbReference type="EMBL" id="UAWG01000013">
    <property type="protein sequence ID" value="SQB60558.1"/>
    <property type="molecule type" value="Genomic_DNA"/>
</dbReference>